<evidence type="ECO:0000313" key="1">
    <source>
        <dbReference type="EMBL" id="KAJ4431636.1"/>
    </source>
</evidence>
<accession>A0ABQ8SC32</accession>
<dbReference type="EMBL" id="JAJSOF020000031">
    <property type="protein sequence ID" value="KAJ4431636.1"/>
    <property type="molecule type" value="Genomic_DNA"/>
</dbReference>
<comment type="caution">
    <text evidence="1">The sequence shown here is derived from an EMBL/GenBank/DDBJ whole genome shotgun (WGS) entry which is preliminary data.</text>
</comment>
<organism evidence="1 2">
    <name type="scientific">Periplaneta americana</name>
    <name type="common">American cockroach</name>
    <name type="synonym">Blatta americana</name>
    <dbReference type="NCBI Taxonomy" id="6978"/>
    <lineage>
        <taxon>Eukaryota</taxon>
        <taxon>Metazoa</taxon>
        <taxon>Ecdysozoa</taxon>
        <taxon>Arthropoda</taxon>
        <taxon>Hexapoda</taxon>
        <taxon>Insecta</taxon>
        <taxon>Pterygota</taxon>
        <taxon>Neoptera</taxon>
        <taxon>Polyneoptera</taxon>
        <taxon>Dictyoptera</taxon>
        <taxon>Blattodea</taxon>
        <taxon>Blattoidea</taxon>
        <taxon>Blattidae</taxon>
        <taxon>Blattinae</taxon>
        <taxon>Periplaneta</taxon>
    </lineage>
</organism>
<evidence type="ECO:0000313" key="2">
    <source>
        <dbReference type="Proteomes" id="UP001148838"/>
    </source>
</evidence>
<dbReference type="Proteomes" id="UP001148838">
    <property type="component" value="Unassembled WGS sequence"/>
</dbReference>
<proteinExistence type="predicted"/>
<reference evidence="1 2" key="1">
    <citation type="journal article" date="2022" name="Allergy">
        <title>Genome assembly and annotation of Periplaneta americana reveal a comprehensive cockroach allergen profile.</title>
        <authorList>
            <person name="Wang L."/>
            <person name="Xiong Q."/>
            <person name="Saelim N."/>
            <person name="Wang L."/>
            <person name="Nong W."/>
            <person name="Wan A.T."/>
            <person name="Shi M."/>
            <person name="Liu X."/>
            <person name="Cao Q."/>
            <person name="Hui J.H.L."/>
            <person name="Sookrung N."/>
            <person name="Leung T.F."/>
            <person name="Tungtrongchitr A."/>
            <person name="Tsui S.K.W."/>
        </authorList>
    </citation>
    <scope>NUCLEOTIDE SEQUENCE [LARGE SCALE GENOMIC DNA]</scope>
    <source>
        <strain evidence="1">PWHHKU_190912</strain>
    </source>
</reference>
<gene>
    <name evidence="1" type="ORF">ANN_20235</name>
</gene>
<protein>
    <submittedName>
        <fullName evidence="1">Uncharacterized protein</fullName>
    </submittedName>
</protein>
<sequence length="144" mass="16835">MDLREVGCGGKDWINLVHDRDDGGLIYNYRHDSILRSINNAPCNGSRQRLYKLWFSKDAETTPRAVDWEVEELAREQQWSVSSATTVIQRYRSDGVLLAFWFLEDRDSILYECYVTSKEDRERVSCFEAALERGSNPVWTDYVL</sequence>
<name>A0ABQ8SC32_PERAM</name>
<keyword evidence="2" id="KW-1185">Reference proteome</keyword>